<keyword evidence="2" id="KW-0472">Membrane</keyword>
<protein>
    <submittedName>
        <fullName evidence="3">Uncharacterized protein</fullName>
    </submittedName>
</protein>
<organism evidence="3">
    <name type="scientific">Attheya septentrionalis</name>
    <dbReference type="NCBI Taxonomy" id="420275"/>
    <lineage>
        <taxon>Eukaryota</taxon>
        <taxon>Sar</taxon>
        <taxon>Stramenopiles</taxon>
        <taxon>Ochrophyta</taxon>
        <taxon>Bacillariophyta</taxon>
        <taxon>Coscinodiscophyceae</taxon>
        <taxon>Chaetocerotophycidae</taxon>
        <taxon>Chaetocerotales</taxon>
        <taxon>Attheyaceae</taxon>
        <taxon>Attheya</taxon>
    </lineage>
</organism>
<accession>A0A7S2XS69</accession>
<dbReference type="EMBL" id="HBHQ01016464">
    <property type="protein sequence ID" value="CAD9819170.1"/>
    <property type="molecule type" value="Transcribed_RNA"/>
</dbReference>
<sequence>MIDTMADRLSYNCNNQQRPQQEEREDCRQHILVVIFYSMMQRRIMKSVWVVAFYLAALVLVCSVNMSQAFVAPLAVSRPSFGVVLPFVGMSSSNDNDSSSSSIESEPEEPPKPAVKCPNCDMCDGSGRILGGIAVVLPWWPIKAFRPCPNFINSGGTYIRAGQPLDEIAFGADSTYNRQD</sequence>
<gene>
    <name evidence="3" type="ORF">ASEP1449_LOCUS11002</name>
</gene>
<evidence type="ECO:0000256" key="1">
    <source>
        <dbReference type="SAM" id="MobiDB-lite"/>
    </source>
</evidence>
<dbReference type="PANTHER" id="PTHR47721">
    <property type="entry name" value="OS01G0235100 PROTEIN"/>
    <property type="match status" value="1"/>
</dbReference>
<dbReference type="AlphaFoldDB" id="A0A7S2XS69"/>
<keyword evidence="2" id="KW-1133">Transmembrane helix</keyword>
<keyword evidence="2" id="KW-0812">Transmembrane</keyword>
<feature type="transmembrane region" description="Helical" evidence="2">
    <location>
        <begin position="48"/>
        <end position="71"/>
    </location>
</feature>
<evidence type="ECO:0000313" key="3">
    <source>
        <dbReference type="EMBL" id="CAD9819170.1"/>
    </source>
</evidence>
<name>A0A7S2XS69_9STRA</name>
<evidence type="ECO:0000256" key="2">
    <source>
        <dbReference type="SAM" id="Phobius"/>
    </source>
</evidence>
<proteinExistence type="predicted"/>
<feature type="compositionally biased region" description="Low complexity" evidence="1">
    <location>
        <begin position="93"/>
        <end position="104"/>
    </location>
</feature>
<dbReference type="PANTHER" id="PTHR47721:SF2">
    <property type="entry name" value="OS01G0235100 PROTEIN"/>
    <property type="match status" value="1"/>
</dbReference>
<reference evidence="3" key="1">
    <citation type="submission" date="2021-01" db="EMBL/GenBank/DDBJ databases">
        <authorList>
            <person name="Corre E."/>
            <person name="Pelletier E."/>
            <person name="Niang G."/>
            <person name="Scheremetjew M."/>
            <person name="Finn R."/>
            <person name="Kale V."/>
            <person name="Holt S."/>
            <person name="Cochrane G."/>
            <person name="Meng A."/>
            <person name="Brown T."/>
            <person name="Cohen L."/>
        </authorList>
    </citation>
    <scope>NUCLEOTIDE SEQUENCE</scope>
    <source>
        <strain evidence="3">CCMP2084</strain>
    </source>
</reference>
<feature type="region of interest" description="Disordered" evidence="1">
    <location>
        <begin position="93"/>
        <end position="115"/>
    </location>
</feature>